<dbReference type="EMBL" id="RYZW01000275">
    <property type="protein sequence ID" value="TDZ36267.1"/>
    <property type="molecule type" value="Genomic_DNA"/>
</dbReference>
<evidence type="ECO:0000256" key="1">
    <source>
        <dbReference type="SAM" id="SignalP"/>
    </source>
</evidence>
<dbReference type="PANTHER" id="PTHR33657">
    <property type="entry name" value="DOMAIN PROTEIN, PUTATIVE (AFU_ORTHOLOGUE AFUA_5G00600)-RELATED"/>
    <property type="match status" value="1"/>
</dbReference>
<reference evidence="2 3" key="1">
    <citation type="submission" date="2018-12" db="EMBL/GenBank/DDBJ databases">
        <title>Genome sequence and assembly of Colletotrichum trifolii.</title>
        <authorList>
            <person name="Gan P."/>
            <person name="Shirasu K."/>
        </authorList>
    </citation>
    <scope>NUCLEOTIDE SEQUENCE [LARGE SCALE GENOMIC DNA]</scope>
    <source>
        <strain evidence="2 3">543-2</strain>
    </source>
</reference>
<dbReference type="PANTHER" id="PTHR33657:SF6">
    <property type="entry name" value="SECRETED PROTEIN"/>
    <property type="match status" value="1"/>
</dbReference>
<evidence type="ECO:0000313" key="2">
    <source>
        <dbReference type="EMBL" id="TDZ36267.1"/>
    </source>
</evidence>
<keyword evidence="1" id="KW-0732">Signal</keyword>
<feature type="chain" id="PRO_5020447985" description="NPP1 domain-containing protein" evidence="1">
    <location>
        <begin position="20"/>
        <end position="279"/>
    </location>
</feature>
<protein>
    <recommendedName>
        <fullName evidence="4">NPP1 domain-containing protein</fullName>
    </recommendedName>
</protein>
<proteinExistence type="predicted"/>
<organism evidence="2 3">
    <name type="scientific">Colletotrichum trifolii</name>
    <dbReference type="NCBI Taxonomy" id="5466"/>
    <lineage>
        <taxon>Eukaryota</taxon>
        <taxon>Fungi</taxon>
        <taxon>Dikarya</taxon>
        <taxon>Ascomycota</taxon>
        <taxon>Pezizomycotina</taxon>
        <taxon>Sordariomycetes</taxon>
        <taxon>Hypocreomycetidae</taxon>
        <taxon>Glomerellales</taxon>
        <taxon>Glomerellaceae</taxon>
        <taxon>Colletotrichum</taxon>
        <taxon>Colletotrichum orbiculare species complex</taxon>
    </lineage>
</organism>
<accession>A0A4R8QC08</accession>
<dbReference type="Pfam" id="PF05630">
    <property type="entry name" value="NPP1"/>
    <property type="match status" value="1"/>
</dbReference>
<dbReference type="Proteomes" id="UP000295703">
    <property type="component" value="Unassembled WGS sequence"/>
</dbReference>
<evidence type="ECO:0000313" key="3">
    <source>
        <dbReference type="Proteomes" id="UP000295703"/>
    </source>
</evidence>
<comment type="caution">
    <text evidence="2">The sequence shown here is derived from an EMBL/GenBank/DDBJ whole genome shotgun (WGS) entry which is preliminary data.</text>
</comment>
<dbReference type="AlphaFoldDB" id="A0A4R8QC08"/>
<sequence length="279" mass="31180">MRYPLRLLLLAQFLGLGDAALSRRDGDVAVGAGWEHHDKIESFPKQSDEDLFGELEDRFAPLLYAWRGCIPYPAVNADGKAGAGLQPTGDDGGDCRDFNQPGQTYTRVGSSNRRWAVLYSWYLPKVMGDAEQHKHHWLTVVLWLAFKTCPDEVRNFSPRGISYSTSPGKFDTERGDVLWVSNGTEAATHPLVAYNGGQIILPSDKQYDGPLSPPLRGWDTLPQPAKDQLNGIRYEHTKVPFSDANFQTYLDAAYNPDFYKDISADWDCNTIDASFDADL</sequence>
<gene>
    <name evidence="2" type="ORF">CTRI78_v011339</name>
</gene>
<evidence type="ECO:0008006" key="4">
    <source>
        <dbReference type="Google" id="ProtNLM"/>
    </source>
</evidence>
<feature type="signal peptide" evidence="1">
    <location>
        <begin position="1"/>
        <end position="19"/>
    </location>
</feature>
<keyword evidence="3" id="KW-1185">Reference proteome</keyword>
<dbReference type="STRING" id="5466.A0A4R8QC08"/>
<name>A0A4R8QC08_COLTR</name>
<dbReference type="InterPro" id="IPR008701">
    <property type="entry name" value="NPP1"/>
</dbReference>